<dbReference type="InterPro" id="IPR039426">
    <property type="entry name" value="TonB-dep_rcpt-like"/>
</dbReference>
<dbReference type="EMBL" id="PDEM01000009">
    <property type="protein sequence ID" value="PHZ86336.1"/>
    <property type="molecule type" value="Genomic_DNA"/>
</dbReference>
<keyword evidence="19" id="KW-1185">Reference proteome</keyword>
<evidence type="ECO:0000259" key="17">
    <source>
        <dbReference type="Pfam" id="PF07715"/>
    </source>
</evidence>
<dbReference type="SUPFAM" id="SSF56935">
    <property type="entry name" value="Porins"/>
    <property type="match status" value="1"/>
</dbReference>
<keyword evidence="9 14" id="KW-0798">TonB box</keyword>
<evidence type="ECO:0000256" key="15">
    <source>
        <dbReference type="SAM" id="SignalP"/>
    </source>
</evidence>
<dbReference type="Pfam" id="PF07715">
    <property type="entry name" value="Plug"/>
    <property type="match status" value="1"/>
</dbReference>
<keyword evidence="8" id="KW-0406">Ion transport</keyword>
<evidence type="ECO:0000256" key="13">
    <source>
        <dbReference type="PROSITE-ProRule" id="PRU10144"/>
    </source>
</evidence>
<protein>
    <submittedName>
        <fullName evidence="18">TonB-dependent receptor</fullName>
    </submittedName>
</protein>
<evidence type="ECO:0000256" key="11">
    <source>
        <dbReference type="ARBA" id="ARBA00023237"/>
    </source>
</evidence>
<dbReference type="Proteomes" id="UP000229730">
    <property type="component" value="Unassembled WGS sequence"/>
</dbReference>
<evidence type="ECO:0000256" key="7">
    <source>
        <dbReference type="ARBA" id="ARBA00023004"/>
    </source>
</evidence>
<proteinExistence type="inferred from homology"/>
<keyword evidence="7" id="KW-0408">Iron</keyword>
<dbReference type="OrthoDB" id="9760333at2"/>
<evidence type="ECO:0000256" key="10">
    <source>
        <dbReference type="ARBA" id="ARBA00023136"/>
    </source>
</evidence>
<name>A0A2G4YY16_9PROT</name>
<dbReference type="PANTHER" id="PTHR32552">
    <property type="entry name" value="FERRICHROME IRON RECEPTOR-RELATED"/>
    <property type="match status" value="1"/>
</dbReference>
<feature type="short sequence motif" description="TonB C-terminal box" evidence="13">
    <location>
        <begin position="718"/>
        <end position="735"/>
    </location>
</feature>
<comment type="similarity">
    <text evidence="12 14">Belongs to the TonB-dependent receptor family.</text>
</comment>
<evidence type="ECO:0000313" key="18">
    <source>
        <dbReference type="EMBL" id="PHZ86336.1"/>
    </source>
</evidence>
<evidence type="ECO:0000313" key="19">
    <source>
        <dbReference type="Proteomes" id="UP000229730"/>
    </source>
</evidence>
<evidence type="ECO:0000256" key="8">
    <source>
        <dbReference type="ARBA" id="ARBA00023065"/>
    </source>
</evidence>
<keyword evidence="2 12" id="KW-0813">Transport</keyword>
<dbReference type="InterPro" id="IPR000531">
    <property type="entry name" value="Beta-barrel_TonB"/>
</dbReference>
<dbReference type="InterPro" id="IPR012910">
    <property type="entry name" value="Plug_dom"/>
</dbReference>
<dbReference type="PROSITE" id="PS01156">
    <property type="entry name" value="TONB_DEPENDENT_REC_2"/>
    <property type="match status" value="1"/>
</dbReference>
<comment type="caution">
    <text evidence="18">The sequence shown here is derived from an EMBL/GenBank/DDBJ whole genome shotgun (WGS) entry which is preliminary data.</text>
</comment>
<dbReference type="GO" id="GO:0006826">
    <property type="term" value="P:iron ion transport"/>
    <property type="evidence" value="ECO:0007669"/>
    <property type="project" value="UniProtKB-KW"/>
</dbReference>
<dbReference type="PROSITE" id="PS52016">
    <property type="entry name" value="TONB_DEPENDENT_REC_3"/>
    <property type="match status" value="1"/>
</dbReference>
<dbReference type="AlphaFoldDB" id="A0A2G4YY16"/>
<sequence>MKNCLSHKLLSSISLGAVLLTTSLTQGAYAAEGEVMLEEITVTARRRSESLQSVPVAVTAFSADALGKVNMTDITSITESVPSTTLKVSRGTNTTITAYIRGIGQQDPVAGFESGVGIYLDDVYLNRPQGAVLQIMDVERIEVLRGPQGTLYGRNTIGGALKYVTKRLGDEPEMRVKLSGGTYGQLDGLASFSAPVSDGLKVGGALAYFSNNGYGDNLTTGKNQYDKDIFAARLSAELTPSENFFLRLSGDYTKDNSNEKSGHRLQVSNNTNAPVLDNVYDTRGGITGPQEVSQKGVSLAMELEVNDMVTLKSTTAYREDDTETVIDFDALAPNDFDVPAIYRNDQLSQEFQVVYEQDKLNGIFGFYYLDANAMHSFDVVLAGLGVTAYTFGDVNTKTWAAFADVNYDISETFSVGLGGRYTSDKRTATVLRQTFLGANSPAFGNDTAFQIAQPADFTESDTYKKFTPKVSLKWQPSDDMNLYASFSQGFKGGGFDPRGDDRAKDGFLPETVNAFEIGLKSTFAEGRVKTNIATFFSDYKDIQVPGSVGVDSDNDGVEDTFVGTVTNAGKAEIWGVEFESTALLSENLTANVNLGYVNADYKQWLVQDVDISDDKVFQNTPEFTAYMSLNYAQDMNMMGGEGVLDLIGSVAYRSSTHVFEDPIPLLDEDGYALVNASIVWTSEDGGIRVGLHGKNLTDKHYKVAGYNFPTLGLEGSVTAFYGAPRTFTATVDFKF</sequence>
<evidence type="ECO:0000256" key="4">
    <source>
        <dbReference type="ARBA" id="ARBA00022496"/>
    </source>
</evidence>
<dbReference type="InterPro" id="IPR036942">
    <property type="entry name" value="Beta-barrel_TonB_sf"/>
</dbReference>
<keyword evidence="18" id="KW-0675">Receptor</keyword>
<dbReference type="InterPro" id="IPR010917">
    <property type="entry name" value="TonB_rcpt_CS"/>
</dbReference>
<keyword evidence="3 12" id="KW-1134">Transmembrane beta strand</keyword>
<evidence type="ECO:0000256" key="14">
    <source>
        <dbReference type="RuleBase" id="RU003357"/>
    </source>
</evidence>
<dbReference type="CDD" id="cd01347">
    <property type="entry name" value="ligand_gated_channel"/>
    <property type="match status" value="1"/>
</dbReference>
<evidence type="ECO:0000256" key="1">
    <source>
        <dbReference type="ARBA" id="ARBA00004571"/>
    </source>
</evidence>
<feature type="domain" description="TonB-dependent receptor-like beta-barrel" evidence="16">
    <location>
        <begin position="239"/>
        <end position="696"/>
    </location>
</feature>
<evidence type="ECO:0000259" key="16">
    <source>
        <dbReference type="Pfam" id="PF00593"/>
    </source>
</evidence>
<dbReference type="Pfam" id="PF00593">
    <property type="entry name" value="TonB_dep_Rec_b-barrel"/>
    <property type="match status" value="1"/>
</dbReference>
<dbReference type="GO" id="GO:0009279">
    <property type="term" value="C:cell outer membrane"/>
    <property type="evidence" value="ECO:0007669"/>
    <property type="project" value="UniProtKB-SubCell"/>
</dbReference>
<keyword evidence="6 15" id="KW-0732">Signal</keyword>
<evidence type="ECO:0000256" key="2">
    <source>
        <dbReference type="ARBA" id="ARBA00022448"/>
    </source>
</evidence>
<evidence type="ECO:0000256" key="6">
    <source>
        <dbReference type="ARBA" id="ARBA00022729"/>
    </source>
</evidence>
<keyword evidence="10 12" id="KW-0472">Membrane</keyword>
<evidence type="ECO:0000256" key="3">
    <source>
        <dbReference type="ARBA" id="ARBA00022452"/>
    </source>
</evidence>
<evidence type="ECO:0000256" key="12">
    <source>
        <dbReference type="PROSITE-ProRule" id="PRU01360"/>
    </source>
</evidence>
<keyword evidence="11 12" id="KW-0998">Cell outer membrane</keyword>
<reference evidence="18 19" key="1">
    <citation type="submission" date="2017-10" db="EMBL/GenBank/DDBJ databases">
        <title>Frigbacter circumglobatus gen. nov. sp. nov., isolated from sediment cultured in situ.</title>
        <authorList>
            <person name="Zhao Z."/>
        </authorList>
    </citation>
    <scope>NUCLEOTIDE SEQUENCE [LARGE SCALE GENOMIC DNA]</scope>
    <source>
        <strain evidence="18 19">ZYL</strain>
    </source>
</reference>
<feature type="domain" description="TonB-dependent receptor plug" evidence="17">
    <location>
        <begin position="51"/>
        <end position="160"/>
    </location>
</feature>
<dbReference type="Gene3D" id="2.40.170.20">
    <property type="entry name" value="TonB-dependent receptor, beta-barrel domain"/>
    <property type="match status" value="1"/>
</dbReference>
<accession>A0A2G4YY16</accession>
<keyword evidence="4" id="KW-0410">Iron transport</keyword>
<dbReference type="PANTHER" id="PTHR32552:SF81">
    <property type="entry name" value="TONB-DEPENDENT OUTER MEMBRANE RECEPTOR"/>
    <property type="match status" value="1"/>
</dbReference>
<organism evidence="18 19">
    <name type="scientific">Paremcibacter congregatus</name>
    <dbReference type="NCBI Taxonomy" id="2043170"/>
    <lineage>
        <taxon>Bacteria</taxon>
        <taxon>Pseudomonadati</taxon>
        <taxon>Pseudomonadota</taxon>
        <taxon>Alphaproteobacteria</taxon>
        <taxon>Emcibacterales</taxon>
        <taxon>Emcibacteraceae</taxon>
        <taxon>Paremcibacter</taxon>
    </lineage>
</organism>
<feature type="chain" id="PRO_5013633299" evidence="15">
    <location>
        <begin position="31"/>
        <end position="735"/>
    </location>
</feature>
<feature type="signal peptide" evidence="15">
    <location>
        <begin position="1"/>
        <end position="30"/>
    </location>
</feature>
<keyword evidence="5 12" id="KW-0812">Transmembrane</keyword>
<gene>
    <name evidence="18" type="ORF">CRD36_04540</name>
</gene>
<dbReference type="InParanoid" id="A0A2G4YY16"/>
<evidence type="ECO:0000256" key="5">
    <source>
        <dbReference type="ARBA" id="ARBA00022692"/>
    </source>
</evidence>
<comment type="subcellular location">
    <subcellularLocation>
        <location evidence="1 12">Cell outer membrane</location>
        <topology evidence="1 12">Multi-pass membrane protein</topology>
    </subcellularLocation>
</comment>
<evidence type="ECO:0000256" key="9">
    <source>
        <dbReference type="ARBA" id="ARBA00023077"/>
    </source>
</evidence>